<dbReference type="EMBL" id="LRQT01000079">
    <property type="protein sequence ID" value="KXA62842.1"/>
    <property type="molecule type" value="Genomic_DNA"/>
</dbReference>
<accession>A0A133S313</accession>
<reference evidence="3 4" key="1">
    <citation type="submission" date="2016-01" db="EMBL/GenBank/DDBJ databases">
        <authorList>
            <person name="Oliw E.H."/>
        </authorList>
    </citation>
    <scope>NUCLEOTIDE SEQUENCE [LARGE SCALE GENOMIC DNA]</scope>
    <source>
        <strain evidence="3 4">CMW7756B</strain>
    </source>
</reference>
<gene>
    <name evidence="3" type="ORF">HMPREF3233_01405</name>
</gene>
<comment type="caution">
    <text evidence="3">The sequence shown here is derived from an EMBL/GenBank/DDBJ whole genome shotgun (WGS) entry which is preliminary data.</text>
</comment>
<dbReference type="AlphaFoldDB" id="A0A133S313"/>
<dbReference type="GO" id="GO:0019251">
    <property type="term" value="P:anaerobic cobalamin biosynthetic process"/>
    <property type="evidence" value="ECO:0007669"/>
    <property type="project" value="InterPro"/>
</dbReference>
<evidence type="ECO:0000256" key="1">
    <source>
        <dbReference type="PIRSR" id="PIRSR033579-1"/>
    </source>
</evidence>
<dbReference type="RefSeq" id="WP_005376254.1">
    <property type="nucleotide sequence ID" value="NZ_KQ958112.1"/>
</dbReference>
<name>A0A133S313_9FIRM</name>
<feature type="binding site" evidence="2">
    <location>
        <position position="217"/>
    </location>
    <ligand>
        <name>Co(2+)</name>
        <dbReference type="ChEBI" id="CHEBI:48828"/>
    </ligand>
</feature>
<dbReference type="STRING" id="39777.B7L28_05590"/>
<dbReference type="SUPFAM" id="SSF53800">
    <property type="entry name" value="Chelatase"/>
    <property type="match status" value="1"/>
</dbReference>
<sequence length="284" mass="32113">MKQAILVVAFGSTVDSAREHQIDAVVNRIKEKYTDYEVRLAFSSRIIVKRLRDRGIEIPTEQGALDALIGEGYTDIYVQPLHFTGGEEFDKLKHNILNHERAQELNTLRVGRPLVYYMGQEEHPNDYQILIDTFVTSLSVSNEDGLLLVGHGGLGSGNSAYGYLQYQLIRSGLNHVRVATLENAPYVEDVAVPWEWLDGKKPNKVYVHPLLLVLGDHALNDLFGDEEDSVVNVLKEAGYEVEEMHHALGEYTEIQDIYCQHIQDCIDDIYGKRSSHRPAIPNIK</sequence>
<feature type="active site" description="Proton acceptor" evidence="1">
    <location>
        <position position="151"/>
    </location>
</feature>
<protein>
    <submittedName>
        <fullName evidence="3">Cobalt chelatase</fullName>
    </submittedName>
</protein>
<keyword evidence="2" id="KW-0170">Cobalt</keyword>
<dbReference type="Gene3D" id="3.40.50.1400">
    <property type="match status" value="2"/>
</dbReference>
<dbReference type="Proteomes" id="UP000070226">
    <property type="component" value="Unassembled WGS sequence"/>
</dbReference>
<dbReference type="GO" id="GO:0046872">
    <property type="term" value="F:metal ion binding"/>
    <property type="evidence" value="ECO:0007669"/>
    <property type="project" value="UniProtKB-KW"/>
</dbReference>
<feature type="binding site" evidence="2">
    <location>
        <position position="151"/>
    </location>
    <ligand>
        <name>Co(2+)</name>
        <dbReference type="ChEBI" id="CHEBI:48828"/>
    </ligand>
</feature>
<dbReference type="InterPro" id="IPR010388">
    <property type="entry name" value="Anaerobic_Co-chelatase"/>
</dbReference>
<evidence type="ECO:0000313" key="4">
    <source>
        <dbReference type="Proteomes" id="UP000070226"/>
    </source>
</evidence>
<feature type="binding site" evidence="2">
    <location>
        <position position="182"/>
    </location>
    <ligand>
        <name>Co(2+)</name>
        <dbReference type="ChEBI" id="CHEBI:48828"/>
    </ligand>
</feature>
<dbReference type="Pfam" id="PF06180">
    <property type="entry name" value="CbiK"/>
    <property type="match status" value="1"/>
</dbReference>
<evidence type="ECO:0000256" key="2">
    <source>
        <dbReference type="PIRSR" id="PIRSR033579-3"/>
    </source>
</evidence>
<dbReference type="GO" id="GO:0016852">
    <property type="term" value="F:sirohydrochlorin cobaltochelatase activity"/>
    <property type="evidence" value="ECO:0007669"/>
    <property type="project" value="InterPro"/>
</dbReference>
<organism evidence="3">
    <name type="scientific">Veillonella atypica</name>
    <dbReference type="NCBI Taxonomy" id="39777"/>
    <lineage>
        <taxon>Bacteria</taxon>
        <taxon>Bacillati</taxon>
        <taxon>Bacillota</taxon>
        <taxon>Negativicutes</taxon>
        <taxon>Veillonellales</taxon>
        <taxon>Veillonellaceae</taxon>
        <taxon>Veillonella</taxon>
    </lineage>
</organism>
<dbReference type="PATRIC" id="fig|39777.7.peg.1370"/>
<keyword evidence="2" id="KW-0479">Metal-binding</keyword>
<dbReference type="PIRSF" id="PIRSF033579">
    <property type="entry name" value="Anaer_Co_chel"/>
    <property type="match status" value="1"/>
</dbReference>
<proteinExistence type="predicted"/>
<evidence type="ECO:0000313" key="3">
    <source>
        <dbReference type="EMBL" id="KXA62842.1"/>
    </source>
</evidence>